<gene>
    <name evidence="1" type="ORF">ISN44_As04g014420</name>
</gene>
<evidence type="ECO:0000313" key="1">
    <source>
        <dbReference type="EMBL" id="KAG7620435.1"/>
    </source>
</evidence>
<dbReference type="AlphaFoldDB" id="A0A8T2E877"/>
<reference evidence="1 2" key="1">
    <citation type="submission" date="2020-12" db="EMBL/GenBank/DDBJ databases">
        <title>Concerted genomic and epigenomic changes stabilize Arabidopsis allopolyploids.</title>
        <authorList>
            <person name="Chen Z."/>
        </authorList>
    </citation>
    <scope>NUCLEOTIDE SEQUENCE [LARGE SCALE GENOMIC DNA]</scope>
    <source>
        <strain evidence="1">As9502</strain>
        <tissue evidence="1">Leaf</tissue>
    </source>
</reference>
<proteinExistence type="predicted"/>
<comment type="caution">
    <text evidence="1">The sequence shown here is derived from an EMBL/GenBank/DDBJ whole genome shotgun (WGS) entry which is preliminary data.</text>
</comment>
<keyword evidence="2" id="KW-1185">Reference proteome</keyword>
<evidence type="ECO:0000313" key="2">
    <source>
        <dbReference type="Proteomes" id="UP000694251"/>
    </source>
</evidence>
<feature type="non-terminal residue" evidence="1">
    <location>
        <position position="30"/>
    </location>
</feature>
<dbReference type="Proteomes" id="UP000694251">
    <property type="component" value="Chromosome 4"/>
</dbReference>
<feature type="non-terminal residue" evidence="1">
    <location>
        <position position="1"/>
    </location>
</feature>
<accession>A0A8T2E877</accession>
<dbReference type="EMBL" id="JAEFBJ010000004">
    <property type="protein sequence ID" value="KAG7620435.1"/>
    <property type="molecule type" value="Genomic_DNA"/>
</dbReference>
<protein>
    <submittedName>
        <fullName evidence="1">Uncharacterized protein</fullName>
    </submittedName>
</protein>
<name>A0A8T2E877_ARASU</name>
<organism evidence="1 2">
    <name type="scientific">Arabidopsis suecica</name>
    <name type="common">Swedish thale-cress</name>
    <name type="synonym">Cardaminopsis suecica</name>
    <dbReference type="NCBI Taxonomy" id="45249"/>
    <lineage>
        <taxon>Eukaryota</taxon>
        <taxon>Viridiplantae</taxon>
        <taxon>Streptophyta</taxon>
        <taxon>Embryophyta</taxon>
        <taxon>Tracheophyta</taxon>
        <taxon>Spermatophyta</taxon>
        <taxon>Magnoliopsida</taxon>
        <taxon>eudicotyledons</taxon>
        <taxon>Gunneridae</taxon>
        <taxon>Pentapetalae</taxon>
        <taxon>rosids</taxon>
        <taxon>malvids</taxon>
        <taxon>Brassicales</taxon>
        <taxon>Brassicaceae</taxon>
        <taxon>Camelineae</taxon>
        <taxon>Arabidopsis</taxon>
    </lineage>
</organism>
<sequence length="30" mass="3511">WIGLVLVCSTVLRQFAKTHTIKWWGLVKLN</sequence>